<dbReference type="InterPro" id="IPR011330">
    <property type="entry name" value="Glyco_hydro/deAcase_b/a-brl"/>
</dbReference>
<comment type="caution">
    <text evidence="4">The sequence shown here is derived from an EMBL/GenBank/DDBJ whole genome shotgun (WGS) entry which is preliminary data.</text>
</comment>
<organism evidence="4 5">
    <name type="scientific">Candidatus Buchananbacteria bacterium CG10_big_fil_rev_8_21_14_0_10_42_9</name>
    <dbReference type="NCBI Taxonomy" id="1974526"/>
    <lineage>
        <taxon>Bacteria</taxon>
        <taxon>Candidatus Buchananiibacteriota</taxon>
    </lineage>
</organism>
<protein>
    <recommendedName>
        <fullName evidence="3">Glycoside hydrolase family 57 N-terminal domain-containing protein</fullName>
    </recommendedName>
</protein>
<dbReference type="GO" id="GO:0003824">
    <property type="term" value="F:catalytic activity"/>
    <property type="evidence" value="ECO:0007669"/>
    <property type="project" value="InterPro"/>
</dbReference>
<proteinExistence type="inferred from homology"/>
<sequence length="384" mass="44895">MYWANFLHLHQPPNQTRDVLRQLVKESYQFIIKTLNKSSQAKLTVNISGSLVELLVNYKFNKVLEGFIELAKQDKIELTGTAKYHPILPLLPSEEIARQIKLNDKTLQTYFESAYQPKGFYLPEMAYSKEAAKVIADHGFEWILLDEISYNGKLGAVDFDQKYQIKNIGLTVVFRNRNWSKSFPPTTVIDLNKQELPPRFVVTATDGEMYGYWHKDDWKAWPYALGLPNVKSISMSQLIRLYKNSEKITPVKSNWESTEDELKRNHHFAQWDDPHNLVQVKLNELRELAIKLVSKHERDSNHDWARRHLDRGLCSCAWWWAAGRQLDAFSPVSWNPDEIEKGLQELIKSVRSLKGASPYEKIKAEKLYHSIITLVWQRHWEKQS</sequence>
<dbReference type="InterPro" id="IPR052046">
    <property type="entry name" value="GH57_Enzymes"/>
</dbReference>
<dbReference type="EMBL" id="PEZZ01000034">
    <property type="protein sequence ID" value="PIS04852.1"/>
    <property type="molecule type" value="Genomic_DNA"/>
</dbReference>
<dbReference type="PANTHER" id="PTHR36306:SF3">
    <property type="entry name" value="GLYCOSIDE HYDROLASE FAMILY 57"/>
    <property type="match status" value="1"/>
</dbReference>
<evidence type="ECO:0000259" key="3">
    <source>
        <dbReference type="Pfam" id="PF03065"/>
    </source>
</evidence>
<dbReference type="Proteomes" id="UP000230935">
    <property type="component" value="Unassembled WGS sequence"/>
</dbReference>
<keyword evidence="2" id="KW-0119">Carbohydrate metabolism</keyword>
<gene>
    <name evidence="4" type="ORF">COT81_04310</name>
</gene>
<dbReference type="GO" id="GO:0005975">
    <property type="term" value="P:carbohydrate metabolic process"/>
    <property type="evidence" value="ECO:0007669"/>
    <property type="project" value="InterPro"/>
</dbReference>
<dbReference type="InterPro" id="IPR004300">
    <property type="entry name" value="Glyco_hydro_57_N"/>
</dbReference>
<dbReference type="Pfam" id="PF03065">
    <property type="entry name" value="Glyco_hydro_57"/>
    <property type="match status" value="1"/>
</dbReference>
<accession>A0A2H0W0G6</accession>
<dbReference type="SUPFAM" id="SSF88713">
    <property type="entry name" value="Glycoside hydrolase/deacetylase"/>
    <property type="match status" value="1"/>
</dbReference>
<feature type="domain" description="Glycoside hydrolase family 57 N-terminal" evidence="3">
    <location>
        <begin position="2"/>
        <end position="218"/>
    </location>
</feature>
<comment type="similarity">
    <text evidence="1">Belongs to the glycosyl hydrolase 57 family.</text>
</comment>
<evidence type="ECO:0000256" key="2">
    <source>
        <dbReference type="ARBA" id="ARBA00023277"/>
    </source>
</evidence>
<reference evidence="5" key="1">
    <citation type="submission" date="2017-09" db="EMBL/GenBank/DDBJ databases">
        <title>Depth-based differentiation of microbial function through sediment-hosted aquifers and enrichment of novel symbionts in the deep terrestrial subsurface.</title>
        <authorList>
            <person name="Probst A.J."/>
            <person name="Ladd B."/>
            <person name="Jarett J.K."/>
            <person name="Geller-Mcgrath D.E."/>
            <person name="Sieber C.M.K."/>
            <person name="Emerson J.B."/>
            <person name="Anantharaman K."/>
            <person name="Thomas B.C."/>
            <person name="Malmstrom R."/>
            <person name="Stieglmeier M."/>
            <person name="Klingl A."/>
            <person name="Woyke T."/>
            <person name="Ryan C.M."/>
            <person name="Banfield J.F."/>
        </authorList>
    </citation>
    <scope>NUCLEOTIDE SEQUENCE [LARGE SCALE GENOMIC DNA]</scope>
</reference>
<evidence type="ECO:0000313" key="5">
    <source>
        <dbReference type="Proteomes" id="UP000230935"/>
    </source>
</evidence>
<evidence type="ECO:0000313" key="4">
    <source>
        <dbReference type="EMBL" id="PIS04852.1"/>
    </source>
</evidence>
<dbReference type="Gene3D" id="3.20.110.20">
    <property type="match status" value="1"/>
</dbReference>
<dbReference type="AlphaFoldDB" id="A0A2H0W0G6"/>
<dbReference type="PANTHER" id="PTHR36306">
    <property type="entry name" value="ALPHA-AMYLASE-RELATED-RELATED"/>
    <property type="match status" value="1"/>
</dbReference>
<evidence type="ECO:0000256" key="1">
    <source>
        <dbReference type="ARBA" id="ARBA00006821"/>
    </source>
</evidence>
<name>A0A2H0W0G6_9BACT</name>